<dbReference type="FunFam" id="3.30.70.270:FF:000026">
    <property type="entry name" value="Transposon Ty3-G Gag-Pol polyprotein"/>
    <property type="match status" value="1"/>
</dbReference>
<dbReference type="Pfam" id="PF17917">
    <property type="entry name" value="RT_RNaseH"/>
    <property type="match status" value="1"/>
</dbReference>
<protein>
    <recommendedName>
        <fullName evidence="1">RNA-directed DNA polymerase</fullName>
        <ecNumber evidence="1">2.7.7.49</ecNumber>
    </recommendedName>
</protein>
<dbReference type="SUPFAM" id="SSF53098">
    <property type="entry name" value="Ribonuclease H-like"/>
    <property type="match status" value="1"/>
</dbReference>
<evidence type="ECO:0000256" key="6">
    <source>
        <dbReference type="ARBA" id="ARBA00022801"/>
    </source>
</evidence>
<dbReference type="GO" id="GO:0003964">
    <property type="term" value="F:RNA-directed DNA polymerase activity"/>
    <property type="evidence" value="ECO:0007669"/>
    <property type="project" value="UniProtKB-KW"/>
</dbReference>
<dbReference type="Gene3D" id="3.30.420.10">
    <property type="entry name" value="Ribonuclease H-like superfamily/Ribonuclease H"/>
    <property type="match status" value="1"/>
</dbReference>
<dbReference type="SUPFAM" id="SSF56672">
    <property type="entry name" value="DNA/RNA polymerases"/>
    <property type="match status" value="1"/>
</dbReference>
<dbReference type="FunFam" id="3.10.20.370:FF:000001">
    <property type="entry name" value="Retrovirus-related Pol polyprotein from transposon 17.6-like protein"/>
    <property type="match status" value="1"/>
</dbReference>
<dbReference type="Gene3D" id="3.10.10.10">
    <property type="entry name" value="HIV Type 1 Reverse Transcriptase, subunit A, domain 1"/>
    <property type="match status" value="1"/>
</dbReference>
<dbReference type="InterPro" id="IPR036397">
    <property type="entry name" value="RNaseH_sf"/>
</dbReference>
<dbReference type="EMBL" id="OIVN01006382">
    <property type="protein sequence ID" value="SPD31951.1"/>
    <property type="molecule type" value="Genomic_DNA"/>
</dbReference>
<evidence type="ECO:0000256" key="7">
    <source>
        <dbReference type="ARBA" id="ARBA00022918"/>
    </source>
</evidence>
<evidence type="ECO:0000256" key="1">
    <source>
        <dbReference type="ARBA" id="ARBA00012493"/>
    </source>
</evidence>
<dbReference type="InterPro" id="IPR005162">
    <property type="entry name" value="Retrotrans_gag_dom"/>
</dbReference>
<evidence type="ECO:0000259" key="9">
    <source>
        <dbReference type="PROSITE" id="PS50994"/>
    </source>
</evidence>
<keyword evidence="5" id="KW-0255">Endonuclease</keyword>
<keyword evidence="6" id="KW-0378">Hydrolase</keyword>
<name>A0A2N9J6G4_FAGSY</name>
<dbReference type="Pfam" id="PF00078">
    <property type="entry name" value="RVT_1"/>
    <property type="match status" value="1"/>
</dbReference>
<dbReference type="Pfam" id="PF00665">
    <property type="entry name" value="rve"/>
    <property type="match status" value="1"/>
</dbReference>
<dbReference type="EC" id="2.7.7.49" evidence="1"/>
<dbReference type="GO" id="GO:0016787">
    <property type="term" value="F:hydrolase activity"/>
    <property type="evidence" value="ECO:0007669"/>
    <property type="project" value="UniProtKB-KW"/>
</dbReference>
<dbReference type="InterPro" id="IPR021109">
    <property type="entry name" value="Peptidase_aspartic_dom_sf"/>
</dbReference>
<dbReference type="PANTHER" id="PTHR37984:SF5">
    <property type="entry name" value="PROTEIN NYNRIN-LIKE"/>
    <property type="match status" value="1"/>
</dbReference>
<gene>
    <name evidence="10" type="ORF">FSB_LOCUS59833</name>
</gene>
<dbReference type="GO" id="GO:0015074">
    <property type="term" value="P:DNA integration"/>
    <property type="evidence" value="ECO:0007669"/>
    <property type="project" value="InterPro"/>
</dbReference>
<accession>A0A2N9J6G4</accession>
<organism evidence="10">
    <name type="scientific">Fagus sylvatica</name>
    <name type="common">Beechnut</name>
    <dbReference type="NCBI Taxonomy" id="28930"/>
    <lineage>
        <taxon>Eukaryota</taxon>
        <taxon>Viridiplantae</taxon>
        <taxon>Streptophyta</taxon>
        <taxon>Embryophyta</taxon>
        <taxon>Tracheophyta</taxon>
        <taxon>Spermatophyta</taxon>
        <taxon>Magnoliopsida</taxon>
        <taxon>eudicotyledons</taxon>
        <taxon>Gunneridae</taxon>
        <taxon>Pentapetalae</taxon>
        <taxon>rosids</taxon>
        <taxon>fabids</taxon>
        <taxon>Fagales</taxon>
        <taxon>Fagaceae</taxon>
        <taxon>Fagus</taxon>
    </lineage>
</organism>
<dbReference type="GO" id="GO:0004519">
    <property type="term" value="F:endonuclease activity"/>
    <property type="evidence" value="ECO:0007669"/>
    <property type="project" value="UniProtKB-KW"/>
</dbReference>
<evidence type="ECO:0000313" key="10">
    <source>
        <dbReference type="EMBL" id="SPD31951.1"/>
    </source>
</evidence>
<keyword evidence="3" id="KW-0548">Nucleotidyltransferase</keyword>
<dbReference type="Gene3D" id="3.30.70.270">
    <property type="match status" value="2"/>
</dbReference>
<dbReference type="InterPro" id="IPR001584">
    <property type="entry name" value="Integrase_cat-core"/>
</dbReference>
<dbReference type="InterPro" id="IPR012337">
    <property type="entry name" value="RNaseH-like_sf"/>
</dbReference>
<keyword evidence="7" id="KW-0695">RNA-directed DNA polymerase</keyword>
<evidence type="ECO:0000256" key="8">
    <source>
        <dbReference type="SAM" id="MobiDB-lite"/>
    </source>
</evidence>
<reference evidence="10" key="1">
    <citation type="submission" date="2018-02" db="EMBL/GenBank/DDBJ databases">
        <authorList>
            <person name="Cohen D.B."/>
            <person name="Kent A.D."/>
        </authorList>
    </citation>
    <scope>NUCLEOTIDE SEQUENCE</scope>
</reference>
<dbReference type="CDD" id="cd00303">
    <property type="entry name" value="retropepsin_like"/>
    <property type="match status" value="1"/>
</dbReference>
<dbReference type="InterPro" id="IPR041373">
    <property type="entry name" value="RT_RNaseH"/>
</dbReference>
<keyword evidence="2" id="KW-0808">Transferase</keyword>
<keyword evidence="4" id="KW-0540">Nuclease</keyword>
<dbReference type="InterPro" id="IPR043128">
    <property type="entry name" value="Rev_trsase/Diguanyl_cyclase"/>
</dbReference>
<dbReference type="InterPro" id="IPR050951">
    <property type="entry name" value="Retrovirus_Pol_polyprotein"/>
</dbReference>
<dbReference type="InterPro" id="IPR000477">
    <property type="entry name" value="RT_dom"/>
</dbReference>
<dbReference type="CDD" id="cd09274">
    <property type="entry name" value="RNase_HI_RT_Ty3"/>
    <property type="match status" value="1"/>
</dbReference>
<evidence type="ECO:0000256" key="4">
    <source>
        <dbReference type="ARBA" id="ARBA00022722"/>
    </source>
</evidence>
<proteinExistence type="predicted"/>
<dbReference type="Pfam" id="PF03732">
    <property type="entry name" value="Retrotrans_gag"/>
    <property type="match status" value="1"/>
</dbReference>
<dbReference type="PROSITE" id="PS50994">
    <property type="entry name" value="INTEGRASE"/>
    <property type="match status" value="1"/>
</dbReference>
<dbReference type="InterPro" id="IPR043502">
    <property type="entry name" value="DNA/RNA_pol_sf"/>
</dbReference>
<evidence type="ECO:0000256" key="2">
    <source>
        <dbReference type="ARBA" id="ARBA00022679"/>
    </source>
</evidence>
<feature type="region of interest" description="Disordered" evidence="8">
    <location>
        <begin position="215"/>
        <end position="236"/>
    </location>
</feature>
<dbReference type="GO" id="GO:0003676">
    <property type="term" value="F:nucleic acid binding"/>
    <property type="evidence" value="ECO:0007669"/>
    <property type="project" value="InterPro"/>
</dbReference>
<dbReference type="SUPFAM" id="SSF50630">
    <property type="entry name" value="Acid proteases"/>
    <property type="match status" value="1"/>
</dbReference>
<evidence type="ECO:0000256" key="3">
    <source>
        <dbReference type="ARBA" id="ARBA00022695"/>
    </source>
</evidence>
<feature type="domain" description="Integrase catalytic" evidence="9">
    <location>
        <begin position="1181"/>
        <end position="1342"/>
    </location>
</feature>
<sequence length="1490" mass="170441">MGDDTDSNHEGNRKTMYDLLHPTQSSIPSCIMFPPNAPHVELKQGLLAILPDFRGLENENPYVHIRAFEEVINSFYAQHAVETAKLRFFPFSLKDRVRGWLYTLKPRSIGNWGEMGHEFYKKYFPPHKVQQVKRKISSFIQGENESLFQAWERYKDLFNFCPTHSYENWRLVAYFYEGLTPRDRQFVQLSCGGGFLQKEPEDAIDYLDEIAENSNTWTGPSATESTDRSRTTSTTAGRGIYQLKPSKATKLKFHEVCTVCHNEHPIKDCPLLPNLVGIYEEQCGAIDNKEFRSHLSKLTTTLSVNEKGKFPSQAHIPHGQYMAQGSQDKPNNEHVNVVTTRSGKTVVTPPVEEQTENRDNIEEPTINEPVRRPISVPFPQALKTSRKLDSSPEILENLRQVRINLPLLHVIKQVPSYAKILKDLCTMKRKQNVKKTAFLTEQVSALIQHKIPPKYKDPGCPTISCIIGDHDIEQALLDLGASVNLMPYSVYLQLSLGELKPTMVVLQLADRSVKTPKGVVEDVLVQIDKFYYPVDFLILETESVVHANSKIPIILGRPFLATANALINCRNGLMKLSFGHMTLEVNIFNIGKQIFEDEDCEVVNWIDAVVQEQFTKTYHSDPLDSCLLNFSDSDSSIGSNIANVCSLLDSQVMELNCWKPRFEELPKSDTFPVVISSILNMDQEGKLVELLRKHKTAIGWTIADIKGISPLICTHRINFEDEVKASRQPQRRLNPNMREVVKTEVLKLLDAGIIYPISDSKWVSPTQVVPKKSGVTVVKNEHGELVPTKLVTGWRMCIDYRKLNTATRKDHFPLPFIDQVLERVAGHSFYCFLDGYSGYYQIEIDLEDQDKTTFTCPFGTYAFRRMPFGLCNAPATFQRCMMSIFSDMVGEIMEVFMDDLSVFGNTFDDCLDNLGKVLARCEEKNLVLNWEKCHFMVSSGIVLGHIVSSKGIEVDKSKIELITKLPTPKTVKDVRSFLGHAGFYRRFIEGFSSIAKPLCKLLLKDTPFDWTEACQEAFTKLIGKLTSAPIMQAPDWSLPFELMCDASDYAIGAVLGQRKDKKPHVIYYASRTLNSAQMNYTTTEKELLAIVFALDKFRSYLIGSPVVCFTDHAALKYLFTKKDAKARLIRWILLLQEFNLIIKDKKGVENVVADHLSRLIFEDNMEHLPINDEFPDEHLFCFIKPTMIFDCWGIDFMGPFPPSFGYLYILVAVDYVSKWVEAVACKNNDHRTVVKFLKEHILSRFGTPRAIISDQGTHFCNKPFEALMSKYGVIHKVATSYHPQTSGQVELANREIKQILEKTVNPDRKDWSLRLVDALWAYRTAYKSPLGMSPYRLVFGKPCHLPVELEHKAYWAIKSFNFNIDEAGKLRKLQMNELEELRNEAYESSRIYKAKMKTFHDKRILRKTFVVNQKVYLYNSRLHKHPGKLRSRWDGPYIVKHVSEHGAIEVEDPRDGCTFKVNGQRLKPALERFVQEEETIPLEDPVYRDD</sequence>
<dbReference type="PANTHER" id="PTHR37984">
    <property type="entry name" value="PROTEIN CBG26694"/>
    <property type="match status" value="1"/>
</dbReference>
<evidence type="ECO:0000256" key="5">
    <source>
        <dbReference type="ARBA" id="ARBA00022759"/>
    </source>
</evidence>
<dbReference type="CDD" id="cd01647">
    <property type="entry name" value="RT_LTR"/>
    <property type="match status" value="1"/>
</dbReference>
<dbReference type="Gene3D" id="2.40.70.10">
    <property type="entry name" value="Acid Proteases"/>
    <property type="match status" value="1"/>
</dbReference>